<dbReference type="CDD" id="cd04179">
    <property type="entry name" value="DPM_DPG-synthase_like"/>
    <property type="match status" value="1"/>
</dbReference>
<proteinExistence type="predicted"/>
<dbReference type="AlphaFoldDB" id="A0A101GYI5"/>
<dbReference type="Gene3D" id="3.90.550.10">
    <property type="entry name" value="Spore Coat Polysaccharide Biosynthesis Protein SpsA, Chain A"/>
    <property type="match status" value="1"/>
</dbReference>
<feature type="domain" description="Glycosyl transferase family 1" evidence="1">
    <location>
        <begin position="199"/>
        <end position="352"/>
    </location>
</feature>
<feature type="domain" description="Glycosyltransferase 2-like" evidence="2">
    <location>
        <begin position="389"/>
        <end position="522"/>
    </location>
</feature>
<dbReference type="Proteomes" id="UP000053469">
    <property type="component" value="Unassembled WGS sequence"/>
</dbReference>
<evidence type="ECO:0000259" key="1">
    <source>
        <dbReference type="Pfam" id="PF00534"/>
    </source>
</evidence>
<reference evidence="5" key="1">
    <citation type="journal article" date="2015" name="MBio">
        <title>Genome-Resolved Metagenomic Analysis Reveals Roles for Candidate Phyla and Other Microbial Community Members in Biogeochemical Transformations in Oil Reservoirs.</title>
        <authorList>
            <person name="Hu P."/>
            <person name="Tom L."/>
            <person name="Singh A."/>
            <person name="Thomas B.C."/>
            <person name="Baker B.J."/>
            <person name="Piceno Y.M."/>
            <person name="Andersen G.L."/>
            <person name="Banfield J.F."/>
        </authorList>
    </citation>
    <scope>NUCLEOTIDE SEQUENCE [LARGE SCALE GENOMIC DNA]</scope>
</reference>
<dbReference type="InterPro" id="IPR028098">
    <property type="entry name" value="Glyco_trans_4-like_N"/>
</dbReference>
<dbReference type="PANTHER" id="PTHR48090:SF7">
    <property type="entry name" value="RFBJ PROTEIN"/>
    <property type="match status" value="1"/>
</dbReference>
<gene>
    <name evidence="4" type="ORF">XD87_0382</name>
</gene>
<dbReference type="Pfam" id="PF00535">
    <property type="entry name" value="Glycos_transf_2"/>
    <property type="match status" value="1"/>
</dbReference>
<dbReference type="InterPro" id="IPR029044">
    <property type="entry name" value="Nucleotide-diphossugar_trans"/>
</dbReference>
<accession>A0A101GYI5</accession>
<comment type="caution">
    <text evidence="4">The sequence shown here is derived from an EMBL/GenBank/DDBJ whole genome shotgun (WGS) entry which is preliminary data.</text>
</comment>
<sequence>MTKNIPKNNNYDLISISHYFAPRVGGLENMAFTLLRDLSKKDINCLAIFGSDNKYDKEEDGFRKISFKPISLFENTYPIFGLSFFWKVMKLIQQNPDARIIIHSRHLTSSLITHFICSILSHPYIVIEHNAGKIYMTNRFSTKVINWLDRHVFGYVLSGAQEIIAVSKTGKRWINRNFNIEKERISVIYNSFDLDTSTLNIEEKENIVVWASKWIKVKNPQVVLKSYIEIAHKYPNWLFMLIGSGSALDYQHLDLPKNVRVVEQFLEHDDFLSLLEKSKIYINSSFSEGLAIANLEAIAMGNIPVLSDAPSNKEIARVIKTEEFVFKRNNIKDLSKKIEVAIKKSTDTDYLKNISTKSRGVFSKEEMVEKYYKKLLPDHSRNEKLEKISIVIPVYNEERTVSQIIEKVAKLKFPKKIKKEIIIVNDASTDKSMTFINKAIKNPPEDTQFIVLENKRNKGKSRTVKKGVLASTGDLVVVQDADLEYDPRDLVKFVKIFLSDPHLDVIYGNRFNKKNKFSNLVHSFGNRAVTFVSNLLTRSEGFAPNDMETCYKMVRGEIMRAIFGSLESTSNFGLEPEVTAKLARYRKVGGERLNFKNVDIYYKPRNFAEGKKMRWFKHGFEALLEILYFNNTPFTVEETYNNKRIKRKF</sequence>
<dbReference type="SUPFAM" id="SSF53756">
    <property type="entry name" value="UDP-Glycosyltransferase/glycogen phosphorylase"/>
    <property type="match status" value="1"/>
</dbReference>
<name>A0A101GYI5_9BACT</name>
<dbReference type="InterPro" id="IPR001173">
    <property type="entry name" value="Glyco_trans_2-like"/>
</dbReference>
<feature type="domain" description="Glycosyltransferase subfamily 4-like N-terminal" evidence="3">
    <location>
        <begin position="24"/>
        <end position="195"/>
    </location>
</feature>
<evidence type="ECO:0000313" key="5">
    <source>
        <dbReference type="Proteomes" id="UP000053469"/>
    </source>
</evidence>
<keyword evidence="4" id="KW-0808">Transferase</keyword>
<dbReference type="CDD" id="cd03801">
    <property type="entry name" value="GT4_PimA-like"/>
    <property type="match status" value="1"/>
</dbReference>
<evidence type="ECO:0000313" key="4">
    <source>
        <dbReference type="EMBL" id="KUK67011.1"/>
    </source>
</evidence>
<dbReference type="Pfam" id="PF00534">
    <property type="entry name" value="Glycos_transf_1"/>
    <property type="match status" value="1"/>
</dbReference>
<organism evidence="4 5">
    <name type="scientific">candidate division WS6 bacterium 36_33</name>
    <dbReference type="NCBI Taxonomy" id="1641388"/>
    <lineage>
        <taxon>Bacteria</taxon>
        <taxon>Candidatus Dojkabacteria</taxon>
    </lineage>
</organism>
<protein>
    <submittedName>
        <fullName evidence="4">Glycosyl transferase family 2</fullName>
    </submittedName>
</protein>
<dbReference type="EMBL" id="LGGI01000051">
    <property type="protein sequence ID" value="KUK67011.1"/>
    <property type="molecule type" value="Genomic_DNA"/>
</dbReference>
<dbReference type="Gene3D" id="3.40.50.2000">
    <property type="entry name" value="Glycogen Phosphorylase B"/>
    <property type="match status" value="2"/>
</dbReference>
<dbReference type="InterPro" id="IPR050256">
    <property type="entry name" value="Glycosyltransferase_2"/>
</dbReference>
<dbReference type="GO" id="GO:0016757">
    <property type="term" value="F:glycosyltransferase activity"/>
    <property type="evidence" value="ECO:0007669"/>
    <property type="project" value="InterPro"/>
</dbReference>
<dbReference type="SUPFAM" id="SSF53448">
    <property type="entry name" value="Nucleotide-diphospho-sugar transferases"/>
    <property type="match status" value="1"/>
</dbReference>
<evidence type="ECO:0000259" key="3">
    <source>
        <dbReference type="Pfam" id="PF13439"/>
    </source>
</evidence>
<dbReference type="Pfam" id="PF13439">
    <property type="entry name" value="Glyco_transf_4"/>
    <property type="match status" value="1"/>
</dbReference>
<evidence type="ECO:0000259" key="2">
    <source>
        <dbReference type="Pfam" id="PF00535"/>
    </source>
</evidence>
<dbReference type="PANTHER" id="PTHR48090">
    <property type="entry name" value="UNDECAPRENYL-PHOSPHATE 4-DEOXY-4-FORMAMIDO-L-ARABINOSE TRANSFERASE-RELATED"/>
    <property type="match status" value="1"/>
</dbReference>
<dbReference type="InterPro" id="IPR001296">
    <property type="entry name" value="Glyco_trans_1"/>
</dbReference>